<sequence>MEKKPETATTMRGIRIKGPPYTGELVEDYVALESPINIYVNDNHLITLFATPYKLEELAVGHLVGEGIISNPKEIKEITIDGSDILVYTNTDEQKLEERIKEHARMKIIYSSCGSIEDYIRALDGIKKPRVNSDYRITADKLFKLITQFGHGSKSFKFSISVHTAAVYDGESDRIIGYVEDVSRHVTVDRAVGRLLLERVNPSKAIILTTGRQASDMVLKAARAGVPITVSLRGPLFSGVYAALKTGITMASIVRGKGLTVYSYHERIIIE</sequence>
<name>A0A832ZW29_CALS0</name>
<evidence type="ECO:0000256" key="3">
    <source>
        <dbReference type="HAMAP-Rule" id="MF_00187"/>
    </source>
</evidence>
<comment type="subcellular location">
    <subcellularLocation>
        <location evidence="3">Cytoplasm</location>
    </subcellularLocation>
</comment>
<dbReference type="EMBL" id="DQVM01000086">
    <property type="protein sequence ID" value="HIQ29803.1"/>
    <property type="molecule type" value="Genomic_DNA"/>
</dbReference>
<dbReference type="AlphaFoldDB" id="A0A832ZW29"/>
<keyword evidence="1 3" id="KW-0963">Cytoplasm</keyword>
<comment type="function">
    <text evidence="3">Required for formate dehydrogenase (FDH) activity. Acts as a sulfur carrier protein that transfers sulfur from IscS to the molybdenum cofactor prior to its insertion into FDH.</text>
</comment>
<protein>
    <recommendedName>
        <fullName evidence="3">Sulfur carrier protein FdhD</fullName>
    </recommendedName>
</protein>
<comment type="similarity">
    <text evidence="3">Belongs to the FdhD family.</text>
</comment>
<dbReference type="Proteomes" id="UP000608579">
    <property type="component" value="Unassembled WGS sequence"/>
</dbReference>
<organism evidence="4 5">
    <name type="scientific">Caldiarchaeum subterraneum</name>
    <dbReference type="NCBI Taxonomy" id="311458"/>
    <lineage>
        <taxon>Archaea</taxon>
        <taxon>Nitrososphaerota</taxon>
        <taxon>Candidatus Caldarchaeales</taxon>
        <taxon>Candidatus Caldarchaeaceae</taxon>
        <taxon>Candidatus Caldarchaeum</taxon>
    </lineage>
</organism>
<dbReference type="Pfam" id="PF02634">
    <property type="entry name" value="FdhD-NarQ"/>
    <property type="match status" value="1"/>
</dbReference>
<gene>
    <name evidence="3 4" type="primary">fdhD</name>
    <name evidence="4" type="ORF">EYH45_04480</name>
</gene>
<dbReference type="GO" id="GO:0097163">
    <property type="term" value="F:sulfur carrier activity"/>
    <property type="evidence" value="ECO:0007669"/>
    <property type="project" value="UniProtKB-UniRule"/>
</dbReference>
<evidence type="ECO:0000256" key="2">
    <source>
        <dbReference type="ARBA" id="ARBA00023150"/>
    </source>
</evidence>
<keyword evidence="2 3" id="KW-0501">Molybdenum cofactor biosynthesis</keyword>
<dbReference type="Gene3D" id="3.10.20.10">
    <property type="match status" value="1"/>
</dbReference>
<comment type="caution">
    <text evidence="4">The sequence shown here is derived from an EMBL/GenBank/DDBJ whole genome shotgun (WGS) entry which is preliminary data.</text>
</comment>
<evidence type="ECO:0000313" key="4">
    <source>
        <dbReference type="EMBL" id="HIQ29803.1"/>
    </source>
</evidence>
<keyword evidence="4" id="KW-0808">Transferase</keyword>
<dbReference type="NCBIfam" id="TIGR00129">
    <property type="entry name" value="fdhD_narQ"/>
    <property type="match status" value="1"/>
</dbReference>
<dbReference type="HAMAP" id="MF_00187">
    <property type="entry name" value="FdhD"/>
    <property type="match status" value="1"/>
</dbReference>
<reference evidence="4" key="1">
    <citation type="journal article" date="2020" name="ISME J.">
        <title>Gammaproteobacteria mediating utilization of methyl-, sulfur- and petroleum organic compounds in deep ocean hydrothermal plumes.</title>
        <authorList>
            <person name="Zhou Z."/>
            <person name="Liu Y."/>
            <person name="Pan J."/>
            <person name="Cron B.R."/>
            <person name="Toner B.M."/>
            <person name="Anantharaman K."/>
            <person name="Breier J.A."/>
            <person name="Dick G.J."/>
            <person name="Li M."/>
        </authorList>
    </citation>
    <scope>NUCLEOTIDE SEQUENCE</scope>
    <source>
        <strain evidence="4">SZUA-1515</strain>
    </source>
</reference>
<evidence type="ECO:0000313" key="5">
    <source>
        <dbReference type="Proteomes" id="UP000608579"/>
    </source>
</evidence>
<dbReference type="GO" id="GO:0016783">
    <property type="term" value="F:sulfurtransferase activity"/>
    <property type="evidence" value="ECO:0007669"/>
    <property type="project" value="InterPro"/>
</dbReference>
<accession>A0A832ZW29</accession>
<dbReference type="InterPro" id="IPR003786">
    <property type="entry name" value="FdhD"/>
</dbReference>
<evidence type="ECO:0000256" key="1">
    <source>
        <dbReference type="ARBA" id="ARBA00022490"/>
    </source>
</evidence>
<dbReference type="GO" id="GO:0006777">
    <property type="term" value="P:Mo-molybdopterin cofactor biosynthetic process"/>
    <property type="evidence" value="ECO:0007669"/>
    <property type="project" value="UniProtKB-UniRule"/>
</dbReference>
<dbReference type="GO" id="GO:0005737">
    <property type="term" value="C:cytoplasm"/>
    <property type="evidence" value="ECO:0007669"/>
    <property type="project" value="UniProtKB-SubCell"/>
</dbReference>
<dbReference type="PIRSF" id="PIRSF015626">
    <property type="entry name" value="FdhD"/>
    <property type="match status" value="1"/>
</dbReference>
<feature type="active site" description="Cysteine persulfide intermediate" evidence="3">
    <location>
        <position position="113"/>
    </location>
</feature>
<dbReference type="PANTHER" id="PTHR30592">
    <property type="entry name" value="FORMATE DEHYDROGENASE"/>
    <property type="match status" value="1"/>
</dbReference>
<proteinExistence type="inferred from homology"/>
<comment type="caution">
    <text evidence="3">Lacks conserved residue(s) required for the propagation of feature annotation.</text>
</comment>
<dbReference type="SUPFAM" id="SSF53927">
    <property type="entry name" value="Cytidine deaminase-like"/>
    <property type="match status" value="1"/>
</dbReference>
<dbReference type="InterPro" id="IPR016193">
    <property type="entry name" value="Cytidine_deaminase-like"/>
</dbReference>
<dbReference type="Gene3D" id="3.40.140.10">
    <property type="entry name" value="Cytidine Deaminase, domain 2"/>
    <property type="match status" value="1"/>
</dbReference>
<dbReference type="PANTHER" id="PTHR30592:SF1">
    <property type="entry name" value="SULFUR CARRIER PROTEIN FDHD"/>
    <property type="match status" value="1"/>
</dbReference>